<dbReference type="InterPro" id="IPR004365">
    <property type="entry name" value="NA-bd_OB_tRNA"/>
</dbReference>
<keyword evidence="10" id="KW-1185">Reference proteome</keyword>
<feature type="domain" description="OB" evidence="7">
    <location>
        <begin position="68"/>
        <end position="147"/>
    </location>
</feature>
<dbReference type="InterPro" id="IPR036390">
    <property type="entry name" value="WH_DNA-bd_sf"/>
</dbReference>
<comment type="subcellular location">
    <subcellularLocation>
        <location evidence="1">Nucleus</location>
    </subcellularLocation>
</comment>
<dbReference type="InterPro" id="IPR040260">
    <property type="entry name" value="RFA2-like"/>
</dbReference>
<dbReference type="SUPFAM" id="SSF46785">
    <property type="entry name" value="Winged helix' DNA-binding domain"/>
    <property type="match status" value="1"/>
</dbReference>
<dbReference type="InterPro" id="IPR014892">
    <property type="entry name" value="RPA_C"/>
</dbReference>
<dbReference type="InterPro" id="IPR012340">
    <property type="entry name" value="NA-bd_OB-fold"/>
</dbReference>
<evidence type="ECO:0000259" key="7">
    <source>
        <dbReference type="Pfam" id="PF01336"/>
    </source>
</evidence>
<reference evidence="9 10" key="1">
    <citation type="submission" date="2024-10" db="EMBL/GenBank/DDBJ databases">
        <title>Updated reference genomes for cyclostephanoid diatoms.</title>
        <authorList>
            <person name="Roberts W.R."/>
            <person name="Alverson A.J."/>
        </authorList>
    </citation>
    <scope>NUCLEOTIDE SEQUENCE [LARGE SCALE GENOMIC DNA]</scope>
    <source>
        <strain evidence="9 10">AJA276-08</strain>
    </source>
</reference>
<accession>A0ABD3PU61</accession>
<evidence type="ECO:0008006" key="11">
    <source>
        <dbReference type="Google" id="ProtNLM"/>
    </source>
</evidence>
<evidence type="ECO:0000259" key="8">
    <source>
        <dbReference type="Pfam" id="PF08784"/>
    </source>
</evidence>
<gene>
    <name evidence="9" type="ORF">ACHAW5_007436</name>
</gene>
<evidence type="ECO:0000256" key="2">
    <source>
        <dbReference type="ARBA" id="ARBA00007815"/>
    </source>
</evidence>
<evidence type="ECO:0000256" key="3">
    <source>
        <dbReference type="ARBA" id="ARBA00022705"/>
    </source>
</evidence>
<dbReference type="AlphaFoldDB" id="A0ABD3PU61"/>
<evidence type="ECO:0000313" key="9">
    <source>
        <dbReference type="EMBL" id="KAL3791649.1"/>
    </source>
</evidence>
<dbReference type="EMBL" id="JALLAZ020000585">
    <property type="protein sequence ID" value="KAL3791649.1"/>
    <property type="molecule type" value="Genomic_DNA"/>
</dbReference>
<dbReference type="GO" id="GO:0006260">
    <property type="term" value="P:DNA replication"/>
    <property type="evidence" value="ECO:0007669"/>
    <property type="project" value="UniProtKB-KW"/>
</dbReference>
<comment type="similarity">
    <text evidence="2">Belongs to the replication factor A protein 2 family.</text>
</comment>
<dbReference type="PIRSF" id="PIRSF036949">
    <property type="entry name" value="RPA32"/>
    <property type="match status" value="1"/>
</dbReference>
<dbReference type="FunFam" id="1.10.10.10:FF:000168">
    <property type="entry name" value="Replication protein A 32 kDa subunit"/>
    <property type="match status" value="1"/>
</dbReference>
<dbReference type="SUPFAM" id="SSF50249">
    <property type="entry name" value="Nucleic acid-binding proteins"/>
    <property type="match status" value="1"/>
</dbReference>
<dbReference type="InterPro" id="IPR036388">
    <property type="entry name" value="WH-like_DNA-bd_sf"/>
</dbReference>
<protein>
    <recommendedName>
        <fullName evidence="11">Replication protein A C-terminal domain-containing protein</fullName>
    </recommendedName>
</protein>
<dbReference type="Pfam" id="PF01336">
    <property type="entry name" value="tRNA_anti-codon"/>
    <property type="match status" value="1"/>
</dbReference>
<evidence type="ECO:0000313" key="10">
    <source>
        <dbReference type="Proteomes" id="UP001530315"/>
    </source>
</evidence>
<dbReference type="Pfam" id="PF08784">
    <property type="entry name" value="RPA_C"/>
    <property type="match status" value="1"/>
</dbReference>
<dbReference type="CDD" id="cd04478">
    <property type="entry name" value="RPA2_DBD_D"/>
    <property type="match status" value="1"/>
</dbReference>
<feature type="domain" description="Replication protein A C-terminal" evidence="8">
    <location>
        <begin position="167"/>
        <end position="278"/>
    </location>
</feature>
<dbReference type="Gene3D" id="2.40.50.140">
    <property type="entry name" value="Nucleic acid-binding proteins"/>
    <property type="match status" value="1"/>
</dbReference>
<evidence type="ECO:0000256" key="1">
    <source>
        <dbReference type="ARBA" id="ARBA00004123"/>
    </source>
</evidence>
<keyword evidence="4" id="KW-0238">DNA-binding</keyword>
<keyword evidence="5" id="KW-0539">Nucleus</keyword>
<dbReference type="Proteomes" id="UP001530315">
    <property type="component" value="Unassembled WGS sequence"/>
</dbReference>
<dbReference type="Gene3D" id="1.10.10.10">
    <property type="entry name" value="Winged helix-like DNA-binding domain superfamily/Winged helix DNA-binding domain"/>
    <property type="match status" value="1"/>
</dbReference>
<feature type="region of interest" description="Disordered" evidence="6">
    <location>
        <begin position="1"/>
        <end position="30"/>
    </location>
</feature>
<dbReference type="InterPro" id="IPR014646">
    <property type="entry name" value="Rfa2/RPA32"/>
</dbReference>
<evidence type="ECO:0000256" key="4">
    <source>
        <dbReference type="ARBA" id="ARBA00023125"/>
    </source>
</evidence>
<dbReference type="PANTHER" id="PTHR13989:SF16">
    <property type="entry name" value="REPLICATION PROTEIN A2"/>
    <property type="match status" value="1"/>
</dbReference>
<keyword evidence="3" id="KW-0235">DNA replication</keyword>
<evidence type="ECO:0000256" key="5">
    <source>
        <dbReference type="ARBA" id="ARBA00023242"/>
    </source>
</evidence>
<proteinExistence type="inferred from homology"/>
<comment type="caution">
    <text evidence="9">The sequence shown here is derived from an EMBL/GenBank/DDBJ whole genome shotgun (WGS) entry which is preliminary data.</text>
</comment>
<dbReference type="GO" id="GO:0005634">
    <property type="term" value="C:nucleus"/>
    <property type="evidence" value="ECO:0007669"/>
    <property type="project" value="UniProtKB-SubCell"/>
</dbReference>
<dbReference type="GO" id="GO:0003677">
    <property type="term" value="F:DNA binding"/>
    <property type="evidence" value="ECO:0007669"/>
    <property type="project" value="UniProtKB-KW"/>
</dbReference>
<organism evidence="9 10">
    <name type="scientific">Stephanodiscus triporus</name>
    <dbReference type="NCBI Taxonomy" id="2934178"/>
    <lineage>
        <taxon>Eukaryota</taxon>
        <taxon>Sar</taxon>
        <taxon>Stramenopiles</taxon>
        <taxon>Ochrophyta</taxon>
        <taxon>Bacillariophyta</taxon>
        <taxon>Coscinodiscophyceae</taxon>
        <taxon>Thalassiosirophycidae</taxon>
        <taxon>Stephanodiscales</taxon>
        <taxon>Stephanodiscaceae</taxon>
        <taxon>Stephanodiscus</taxon>
    </lineage>
</organism>
<evidence type="ECO:0000256" key="6">
    <source>
        <dbReference type="SAM" id="MobiDB-lite"/>
    </source>
</evidence>
<sequence>MSGFGGGFDNGGDTPSRGGGSSDGAKPRRNYDEQTLIPVTARMVHSALGDPSGGTDLTLSDGRPLHMVKLVAAVRNHEERSTNVFIDVEDGTGLVSVKVWVNEGDECSAAAALRRDAATDHTYIRVIGQVREFDGQRQIVANDVRPVSSGNELTYHLLEVAHSYEKHLRMQSDAATGMGMGMGMGMGVGIGKMASVAPPRGGMGMGAQGYGGGPGVGSGLDDAIIQVIKTMGPNSGSGIHVDEITAQVASQGYSAMEIKNVINNLSNEGHIYSTIDENHYQYAE</sequence>
<name>A0ABD3PU61_9STRA</name>
<dbReference type="PANTHER" id="PTHR13989">
    <property type="entry name" value="REPLICATION PROTEIN A-RELATED"/>
    <property type="match status" value="1"/>
</dbReference>
<feature type="compositionally biased region" description="Gly residues" evidence="6">
    <location>
        <begin position="1"/>
        <end position="10"/>
    </location>
</feature>